<evidence type="ECO:0000313" key="2">
    <source>
        <dbReference type="EMBL" id="CAB3232750.1"/>
    </source>
</evidence>
<feature type="region of interest" description="Disordered" evidence="1">
    <location>
        <begin position="66"/>
        <end position="88"/>
    </location>
</feature>
<comment type="caution">
    <text evidence="2">The sequence shown here is derived from an EMBL/GenBank/DDBJ whole genome shotgun (WGS) entry which is preliminary data.</text>
</comment>
<evidence type="ECO:0000313" key="3">
    <source>
        <dbReference type="Proteomes" id="UP000494256"/>
    </source>
</evidence>
<dbReference type="OrthoDB" id="7351241at2759"/>
<protein>
    <submittedName>
        <fullName evidence="2">Uncharacterized protein</fullName>
    </submittedName>
</protein>
<proteinExistence type="predicted"/>
<feature type="compositionally biased region" description="Basic and acidic residues" evidence="1">
    <location>
        <begin position="68"/>
        <end position="88"/>
    </location>
</feature>
<gene>
    <name evidence="2" type="ORF">APLA_LOCUS5794</name>
</gene>
<dbReference type="AlphaFoldDB" id="A0A8S0ZMJ2"/>
<name>A0A8S0ZMJ2_ARCPL</name>
<evidence type="ECO:0000256" key="1">
    <source>
        <dbReference type="SAM" id="MobiDB-lite"/>
    </source>
</evidence>
<dbReference type="EMBL" id="CADEBD010000291">
    <property type="protein sequence ID" value="CAB3232750.1"/>
    <property type="molecule type" value="Genomic_DNA"/>
</dbReference>
<organism evidence="2 3">
    <name type="scientific">Arctia plantaginis</name>
    <name type="common">Wood tiger moth</name>
    <name type="synonym">Phalaena plantaginis</name>
    <dbReference type="NCBI Taxonomy" id="874455"/>
    <lineage>
        <taxon>Eukaryota</taxon>
        <taxon>Metazoa</taxon>
        <taxon>Ecdysozoa</taxon>
        <taxon>Arthropoda</taxon>
        <taxon>Hexapoda</taxon>
        <taxon>Insecta</taxon>
        <taxon>Pterygota</taxon>
        <taxon>Neoptera</taxon>
        <taxon>Endopterygota</taxon>
        <taxon>Lepidoptera</taxon>
        <taxon>Glossata</taxon>
        <taxon>Ditrysia</taxon>
        <taxon>Noctuoidea</taxon>
        <taxon>Erebidae</taxon>
        <taxon>Arctiinae</taxon>
        <taxon>Arctia</taxon>
    </lineage>
</organism>
<sequence length="132" mass="14683">MCTLLYLATVLTSIYAVNSYILLTANLDDFHAIGKQIAASPVGSQIHQIIRRASAIFNENVNNKLRKRSDADPLPDRESVSDDDSLTEKDEAYLKAKKESMAERRAGEDDVVALGKNASYYLQSLKKIFESV</sequence>
<dbReference type="Proteomes" id="UP000494256">
    <property type="component" value="Unassembled WGS sequence"/>
</dbReference>
<accession>A0A8S0ZMJ2</accession>
<reference evidence="2 3" key="1">
    <citation type="submission" date="2020-04" db="EMBL/GenBank/DDBJ databases">
        <authorList>
            <person name="Wallbank WR R."/>
            <person name="Pardo Diaz C."/>
            <person name="Kozak K."/>
            <person name="Martin S."/>
            <person name="Jiggins C."/>
            <person name="Moest M."/>
            <person name="Warren A I."/>
            <person name="Byers J.R.P. K."/>
            <person name="Montejo-Kovacevich G."/>
            <person name="Yen C E."/>
        </authorList>
    </citation>
    <scope>NUCLEOTIDE SEQUENCE [LARGE SCALE GENOMIC DNA]</scope>
</reference>